<dbReference type="AlphaFoldDB" id="A0A1B0D993"/>
<dbReference type="GO" id="GO:0005886">
    <property type="term" value="C:plasma membrane"/>
    <property type="evidence" value="ECO:0007669"/>
    <property type="project" value="UniProtKB-SubCell"/>
</dbReference>
<evidence type="ECO:0000256" key="3">
    <source>
        <dbReference type="ARBA" id="ARBA00022475"/>
    </source>
</evidence>
<evidence type="ECO:0000256" key="5">
    <source>
        <dbReference type="ARBA" id="ARBA00022989"/>
    </source>
</evidence>
<sequence>MSVKEPKVFVNGSFTIYEHFLSTQYEFTNISEQFYSKFLLFEHLLFLANSIYNIFKEASVCKYDLPDKAKYFFLKQFMHIFSEIPYSLPLALILTYMNFCLTFAWNFIDIFAILISVGLAKRFEQINNRLDSVKGKFAPQSYWEQVRLHYVQLCEMVEFVEMHISPIVLLSCTNDLYFICYQLLNIFNTLPYTINNVYFWYSLLYLILRTLCLFLFTSEINDQSKRPLVILKTIPTYAWCVELDRFIHQTSKETICLTGMRFFFFTRKLVLSMVGTVVTYELVLMQFDFKNNELYSHENETVFRYECDFTY</sequence>
<evidence type="ECO:0000256" key="1">
    <source>
        <dbReference type="ARBA" id="ARBA00004651"/>
    </source>
</evidence>
<comment type="similarity">
    <text evidence="2">Belongs to the insect chemoreceptor superfamily. Gustatory receptor (GR) family. Gr5a subfamily.</text>
</comment>
<dbReference type="Pfam" id="PF06151">
    <property type="entry name" value="Trehalose_recp"/>
    <property type="match status" value="1"/>
</dbReference>
<dbReference type="PANTHER" id="PTHR21421">
    <property type="entry name" value="GUSTATORY RECEPTOR"/>
    <property type="match status" value="1"/>
</dbReference>
<name>A0A1B0D993_PHLPP</name>
<dbReference type="GO" id="GO:0033041">
    <property type="term" value="F:sweet taste receptor activity"/>
    <property type="evidence" value="ECO:0007669"/>
    <property type="project" value="TreeGrafter"/>
</dbReference>
<keyword evidence="3" id="KW-1003">Cell membrane</keyword>
<organism evidence="8 9">
    <name type="scientific">Phlebotomus papatasi</name>
    <name type="common">Sandfly</name>
    <dbReference type="NCBI Taxonomy" id="29031"/>
    <lineage>
        <taxon>Eukaryota</taxon>
        <taxon>Metazoa</taxon>
        <taxon>Ecdysozoa</taxon>
        <taxon>Arthropoda</taxon>
        <taxon>Hexapoda</taxon>
        <taxon>Insecta</taxon>
        <taxon>Pterygota</taxon>
        <taxon>Neoptera</taxon>
        <taxon>Endopterygota</taxon>
        <taxon>Diptera</taxon>
        <taxon>Nematocera</taxon>
        <taxon>Psychodoidea</taxon>
        <taxon>Psychodidae</taxon>
        <taxon>Phlebotomus</taxon>
        <taxon>Phlebotomus</taxon>
    </lineage>
</organism>
<keyword evidence="4" id="KW-0812">Transmembrane</keyword>
<proteinExistence type="inferred from homology"/>
<keyword evidence="9" id="KW-1185">Reference proteome</keyword>
<keyword evidence="6" id="KW-0472">Membrane</keyword>
<dbReference type="PANTHER" id="PTHR21421:SF34">
    <property type="entry name" value="GUSTATORY RECEPTOR FOR SUGAR TASTE 61A-RELATED"/>
    <property type="match status" value="1"/>
</dbReference>
<comment type="subcellular location">
    <subcellularLocation>
        <location evidence="1">Cell membrane</location>
        <topology evidence="1">Multi-pass membrane protein</topology>
    </subcellularLocation>
</comment>
<dbReference type="VEuPathDB" id="VectorBase:PPAPM1_011484"/>
<dbReference type="Proteomes" id="UP000092462">
    <property type="component" value="Unassembled WGS sequence"/>
</dbReference>
<evidence type="ECO:0000256" key="6">
    <source>
        <dbReference type="ARBA" id="ARBA00023136"/>
    </source>
</evidence>
<accession>A0A1B0D993</accession>
<evidence type="ECO:0000256" key="4">
    <source>
        <dbReference type="ARBA" id="ARBA00022692"/>
    </source>
</evidence>
<dbReference type="EnsemblMetazoa" id="PPAI004205-RA">
    <property type="protein sequence ID" value="PPAI004205-PA"/>
    <property type="gene ID" value="PPAI004205"/>
</dbReference>
<keyword evidence="5" id="KW-1133">Transmembrane helix</keyword>
<keyword evidence="7" id="KW-0675">Receptor</keyword>
<evidence type="ECO:0000313" key="9">
    <source>
        <dbReference type="Proteomes" id="UP000092462"/>
    </source>
</evidence>
<reference evidence="8" key="1">
    <citation type="submission" date="2022-08" db="UniProtKB">
        <authorList>
            <consortium name="EnsemblMetazoa"/>
        </authorList>
    </citation>
    <scope>IDENTIFICATION</scope>
    <source>
        <strain evidence="8">Israel</strain>
    </source>
</reference>
<dbReference type="InterPro" id="IPR009318">
    <property type="entry name" value="Gustatory_rcpt"/>
</dbReference>
<evidence type="ECO:0000313" key="8">
    <source>
        <dbReference type="EnsemblMetazoa" id="PPAI004205-PA"/>
    </source>
</evidence>
<dbReference type="VEuPathDB" id="VectorBase:PPAI004205"/>
<dbReference type="EMBL" id="AJVK01004279">
    <property type="status" value="NOT_ANNOTATED_CDS"/>
    <property type="molecule type" value="Genomic_DNA"/>
</dbReference>
<evidence type="ECO:0000256" key="2">
    <source>
        <dbReference type="ARBA" id="ARBA00005327"/>
    </source>
</evidence>
<protein>
    <submittedName>
        <fullName evidence="8">Uncharacterized protein</fullName>
    </submittedName>
</protein>
<evidence type="ECO:0000256" key="7">
    <source>
        <dbReference type="ARBA" id="ARBA00023170"/>
    </source>
</evidence>